<dbReference type="EMBL" id="CCRH01000004">
    <property type="protein sequence ID" value="CDZ33405.1"/>
    <property type="molecule type" value="Genomic_DNA"/>
</dbReference>
<evidence type="ECO:0000313" key="3">
    <source>
        <dbReference type="Proteomes" id="UP000046176"/>
    </source>
</evidence>
<proteinExistence type="predicted"/>
<accession>A0A0T7FEF8</accession>
<name>A0A0T7FEF8_NEOGA</name>
<dbReference type="Proteomes" id="UP000046176">
    <property type="component" value="Unassembled WGS sequence"/>
</dbReference>
<evidence type="ECO:0000313" key="2">
    <source>
        <dbReference type="EMBL" id="CDZ33405.1"/>
    </source>
</evidence>
<feature type="domain" description="Uncharacterized protein YyaB-like PH" evidence="1">
    <location>
        <begin position="2"/>
        <end position="56"/>
    </location>
</feature>
<gene>
    <name evidence="2" type="ORF">NGAL_HAMBI1145_18190</name>
</gene>
<dbReference type="InterPro" id="IPR009589">
    <property type="entry name" value="PH_YyaB-like"/>
</dbReference>
<dbReference type="Pfam" id="PF06713">
    <property type="entry name" value="bPH_4"/>
    <property type="match status" value="1"/>
</dbReference>
<evidence type="ECO:0000259" key="1">
    <source>
        <dbReference type="Pfam" id="PF06713"/>
    </source>
</evidence>
<reference evidence="2 3" key="1">
    <citation type="submission" date="2014-08" db="EMBL/GenBank/DDBJ databases">
        <authorList>
            <person name="Chen Y.-H."/>
        </authorList>
    </citation>
    <scope>NUCLEOTIDE SEQUENCE [LARGE SCALE GENOMIC DNA]</scope>
</reference>
<organism evidence="2 3">
    <name type="scientific">Neorhizobium galegae bv. officinalis</name>
    <dbReference type="NCBI Taxonomy" id="323656"/>
    <lineage>
        <taxon>Bacteria</taxon>
        <taxon>Pseudomonadati</taxon>
        <taxon>Pseudomonadota</taxon>
        <taxon>Alphaproteobacteria</taxon>
        <taxon>Hyphomicrobiales</taxon>
        <taxon>Rhizobiaceae</taxon>
        <taxon>Rhizobium/Agrobacterium group</taxon>
        <taxon>Neorhizobium</taxon>
    </lineage>
</organism>
<protein>
    <recommendedName>
        <fullName evidence="1">Uncharacterized protein YyaB-like PH domain-containing protein</fullName>
    </recommendedName>
</protein>
<dbReference type="GO" id="GO:0030153">
    <property type="term" value="P:bacteriocin immunity"/>
    <property type="evidence" value="ECO:0007669"/>
    <property type="project" value="InterPro"/>
</dbReference>
<dbReference type="AlphaFoldDB" id="A0A0T7FEF8"/>
<sequence>MIKTGKPAEWSIPLARIHSIGSKKGIASETIEIHHTDGKTKIMSVRAEEFIELLRASVSTGRRVANQDAFCP</sequence>